<keyword evidence="7" id="KW-1185">Reference proteome</keyword>
<dbReference type="OrthoDB" id="3286335at2"/>
<keyword evidence="4" id="KW-0804">Transcription</keyword>
<reference evidence="7" key="1">
    <citation type="submission" date="2016-10" db="EMBL/GenBank/DDBJ databases">
        <authorList>
            <person name="Varghese N."/>
            <person name="Submissions S."/>
        </authorList>
    </citation>
    <scope>NUCLEOTIDE SEQUENCE [LARGE SCALE GENOMIC DNA]</scope>
    <source>
        <strain evidence="7">CGMCC 4.7042</strain>
    </source>
</reference>
<dbReference type="FunFam" id="1.10.10.10:FF:000001">
    <property type="entry name" value="LysR family transcriptional regulator"/>
    <property type="match status" value="1"/>
</dbReference>
<dbReference type="Pfam" id="PF00126">
    <property type="entry name" value="HTH_1"/>
    <property type="match status" value="1"/>
</dbReference>
<dbReference type="PROSITE" id="PS50931">
    <property type="entry name" value="HTH_LYSR"/>
    <property type="match status" value="1"/>
</dbReference>
<protein>
    <submittedName>
        <fullName evidence="6">DNA-binding transcriptional regulator, LysR family</fullName>
    </submittedName>
</protein>
<dbReference type="EMBL" id="FNHI01000026">
    <property type="protein sequence ID" value="SDN41045.1"/>
    <property type="molecule type" value="Genomic_DNA"/>
</dbReference>
<dbReference type="InterPro" id="IPR000847">
    <property type="entry name" value="LysR_HTH_N"/>
</dbReference>
<dbReference type="SUPFAM" id="SSF46785">
    <property type="entry name" value="Winged helix' DNA-binding domain"/>
    <property type="match status" value="1"/>
</dbReference>
<evidence type="ECO:0000313" key="7">
    <source>
        <dbReference type="Proteomes" id="UP000199063"/>
    </source>
</evidence>
<proteinExistence type="inferred from homology"/>
<comment type="similarity">
    <text evidence="1">Belongs to the LysR transcriptional regulatory family.</text>
</comment>
<dbReference type="SUPFAM" id="SSF53850">
    <property type="entry name" value="Periplasmic binding protein-like II"/>
    <property type="match status" value="1"/>
</dbReference>
<dbReference type="InterPro" id="IPR036390">
    <property type="entry name" value="WH_DNA-bd_sf"/>
</dbReference>
<keyword evidence="2" id="KW-0805">Transcription regulation</keyword>
<sequence length="311" mass="33275">MGDVSTGSLAAFLEVARLGSFTSAAQTLGYTQSAISRQISALEGAMGGGPLFDRLPRGVRLTEAGRALMPYAEAAVERVDAARHELNALRELTGGRLRVGAFPTAGAELLPCAVTLFRSRYPEVKLRTEENLTRVQLARLDTDELDLAVVSDTAGDPLDSYELHHLVDESMYVALPDEHPLARRRQVRLVELADDDWISGSPQPERSLLHAAIGETFRPRVVHVVAEWIAKQGYVAAGLGVALIPALAADCVRPDVRLVAVHEDDVPARAVYAATPQGRSPSPAVEAFLGTLRAAIDGMAAQSRLSGKSAK</sequence>
<dbReference type="GeneID" id="40833368"/>
<organism evidence="6 7">
    <name type="scientific">Streptomyces wuyuanensis</name>
    <dbReference type="NCBI Taxonomy" id="1196353"/>
    <lineage>
        <taxon>Bacteria</taxon>
        <taxon>Bacillati</taxon>
        <taxon>Actinomycetota</taxon>
        <taxon>Actinomycetes</taxon>
        <taxon>Kitasatosporales</taxon>
        <taxon>Streptomycetaceae</taxon>
        <taxon>Streptomyces</taxon>
    </lineage>
</organism>
<evidence type="ECO:0000256" key="1">
    <source>
        <dbReference type="ARBA" id="ARBA00009437"/>
    </source>
</evidence>
<dbReference type="InterPro" id="IPR005119">
    <property type="entry name" value="LysR_subst-bd"/>
</dbReference>
<dbReference type="PANTHER" id="PTHR30346">
    <property type="entry name" value="TRANSCRIPTIONAL DUAL REGULATOR HCAR-RELATED"/>
    <property type="match status" value="1"/>
</dbReference>
<dbReference type="RefSeq" id="WP_093660690.1">
    <property type="nucleotide sequence ID" value="NZ_FNHI01000026.1"/>
</dbReference>
<dbReference type="AlphaFoldDB" id="A0A1H0B5W1"/>
<dbReference type="GO" id="GO:0032993">
    <property type="term" value="C:protein-DNA complex"/>
    <property type="evidence" value="ECO:0007669"/>
    <property type="project" value="TreeGrafter"/>
</dbReference>
<dbReference type="InterPro" id="IPR036388">
    <property type="entry name" value="WH-like_DNA-bd_sf"/>
</dbReference>
<evidence type="ECO:0000313" key="6">
    <source>
        <dbReference type="EMBL" id="SDN41045.1"/>
    </source>
</evidence>
<dbReference type="STRING" id="1196353.SAMN05444921_12672"/>
<dbReference type="GO" id="GO:0003700">
    <property type="term" value="F:DNA-binding transcription factor activity"/>
    <property type="evidence" value="ECO:0007669"/>
    <property type="project" value="InterPro"/>
</dbReference>
<dbReference type="Gene3D" id="1.10.10.10">
    <property type="entry name" value="Winged helix-like DNA-binding domain superfamily/Winged helix DNA-binding domain"/>
    <property type="match status" value="1"/>
</dbReference>
<evidence type="ECO:0000256" key="3">
    <source>
        <dbReference type="ARBA" id="ARBA00023125"/>
    </source>
</evidence>
<name>A0A1H0B5W1_9ACTN</name>
<evidence type="ECO:0000256" key="4">
    <source>
        <dbReference type="ARBA" id="ARBA00023163"/>
    </source>
</evidence>
<dbReference type="Gene3D" id="3.40.190.10">
    <property type="entry name" value="Periplasmic binding protein-like II"/>
    <property type="match status" value="2"/>
</dbReference>
<accession>A0A1H0B5W1</accession>
<evidence type="ECO:0000259" key="5">
    <source>
        <dbReference type="PROSITE" id="PS50931"/>
    </source>
</evidence>
<dbReference type="Proteomes" id="UP000199063">
    <property type="component" value="Unassembled WGS sequence"/>
</dbReference>
<feature type="domain" description="HTH lysR-type" evidence="5">
    <location>
        <begin position="4"/>
        <end position="62"/>
    </location>
</feature>
<gene>
    <name evidence="6" type="ORF">SAMN05444921_12672</name>
</gene>
<keyword evidence="3 6" id="KW-0238">DNA-binding</keyword>
<dbReference type="CDD" id="cd08423">
    <property type="entry name" value="PBP2_LTTR_like_6"/>
    <property type="match status" value="1"/>
</dbReference>
<dbReference type="PANTHER" id="PTHR30346:SF29">
    <property type="entry name" value="LYSR SUBSTRATE-BINDING"/>
    <property type="match status" value="1"/>
</dbReference>
<evidence type="ECO:0000256" key="2">
    <source>
        <dbReference type="ARBA" id="ARBA00023015"/>
    </source>
</evidence>
<dbReference type="Pfam" id="PF03466">
    <property type="entry name" value="LysR_substrate"/>
    <property type="match status" value="1"/>
</dbReference>
<dbReference type="GO" id="GO:0003677">
    <property type="term" value="F:DNA binding"/>
    <property type="evidence" value="ECO:0007669"/>
    <property type="project" value="UniProtKB-KW"/>
</dbReference>